<evidence type="ECO:0000256" key="1">
    <source>
        <dbReference type="SAM" id="MobiDB-lite"/>
    </source>
</evidence>
<gene>
    <name evidence="3" type="ORF">LENED_001956</name>
</gene>
<dbReference type="EMBL" id="BDGU01000031">
    <property type="protein sequence ID" value="GAW00439.1"/>
    <property type="molecule type" value="Genomic_DNA"/>
</dbReference>
<evidence type="ECO:0000313" key="4">
    <source>
        <dbReference type="Proteomes" id="UP000188533"/>
    </source>
</evidence>
<reference evidence="3 4" key="2">
    <citation type="submission" date="2017-02" db="EMBL/GenBank/DDBJ databases">
        <title>A genome survey and senescence transcriptome analysis in Lentinula edodes.</title>
        <authorList>
            <person name="Sakamoto Y."/>
            <person name="Nakade K."/>
            <person name="Sato S."/>
            <person name="Yoshida Y."/>
            <person name="Miyazaki K."/>
            <person name="Natsume S."/>
            <person name="Konno N."/>
        </authorList>
    </citation>
    <scope>NUCLEOTIDE SEQUENCE [LARGE SCALE GENOMIC DNA]</scope>
    <source>
        <strain evidence="3 4">NBRC 111202</strain>
    </source>
</reference>
<keyword evidence="2" id="KW-0732">Signal</keyword>
<organism evidence="3 4">
    <name type="scientific">Lentinula edodes</name>
    <name type="common">Shiitake mushroom</name>
    <name type="synonym">Lentinus edodes</name>
    <dbReference type="NCBI Taxonomy" id="5353"/>
    <lineage>
        <taxon>Eukaryota</taxon>
        <taxon>Fungi</taxon>
        <taxon>Dikarya</taxon>
        <taxon>Basidiomycota</taxon>
        <taxon>Agaricomycotina</taxon>
        <taxon>Agaricomycetes</taxon>
        <taxon>Agaricomycetidae</taxon>
        <taxon>Agaricales</taxon>
        <taxon>Marasmiineae</taxon>
        <taxon>Omphalotaceae</taxon>
        <taxon>Lentinula</taxon>
    </lineage>
</organism>
<comment type="caution">
    <text evidence="3">The sequence shown here is derived from an EMBL/GenBank/DDBJ whole genome shotgun (WGS) entry which is preliminary data.</text>
</comment>
<protein>
    <submittedName>
        <fullName evidence="3">Uncharacterized protein</fullName>
    </submittedName>
</protein>
<dbReference type="STRING" id="5353.A0A1Q3E0A9"/>
<dbReference type="Proteomes" id="UP000188533">
    <property type="component" value="Unassembled WGS sequence"/>
</dbReference>
<reference evidence="3 4" key="1">
    <citation type="submission" date="2016-08" db="EMBL/GenBank/DDBJ databases">
        <authorList>
            <consortium name="Lentinula edodes genome sequencing consortium"/>
            <person name="Sakamoto Y."/>
            <person name="Nakade K."/>
            <person name="Sato S."/>
            <person name="Yoshida Y."/>
            <person name="Miyazaki K."/>
            <person name="Natsume S."/>
            <person name="Konno N."/>
        </authorList>
    </citation>
    <scope>NUCLEOTIDE SEQUENCE [LARGE SCALE GENOMIC DNA]</scope>
    <source>
        <strain evidence="3 4">NBRC 111202</strain>
    </source>
</reference>
<feature type="chain" id="PRO_5013202065" evidence="2">
    <location>
        <begin position="24"/>
        <end position="238"/>
    </location>
</feature>
<evidence type="ECO:0000256" key="2">
    <source>
        <dbReference type="SAM" id="SignalP"/>
    </source>
</evidence>
<keyword evidence="4" id="KW-1185">Reference proteome</keyword>
<dbReference type="AlphaFoldDB" id="A0A1Q3E0A9"/>
<evidence type="ECO:0000313" key="3">
    <source>
        <dbReference type="EMBL" id="GAW00439.1"/>
    </source>
</evidence>
<feature type="region of interest" description="Disordered" evidence="1">
    <location>
        <begin position="31"/>
        <end position="51"/>
    </location>
</feature>
<sequence length="238" mass="25371">MFFPLSLHTLCLFLVPFTVLSNASPTKDTNGYRLARGLPPLPPRDFGRNKPGYEPTPVLRARASPSPSSVARFSGRLQVRFNNGSTIGYVQDQSGLPVSGGSDLQISITTSSTRKEQLNIVATTTNFPSPSFVGASSQGFGNATIGTGSSNFVHVSIVQKTDVLSKPIKSGNGNTSVESAIWTVDLSTKELTAQYVNQDGSLPTTFLIYDNATTNLYLTGDTTASNTSITPVKLFLVN</sequence>
<proteinExistence type="predicted"/>
<accession>A0A1Q3E0A9</accession>
<feature type="signal peptide" evidence="2">
    <location>
        <begin position="1"/>
        <end position="23"/>
    </location>
</feature>
<name>A0A1Q3E0A9_LENED</name>